<feature type="region of interest" description="Disordered" evidence="1">
    <location>
        <begin position="315"/>
        <end position="340"/>
    </location>
</feature>
<feature type="region of interest" description="Disordered" evidence="1">
    <location>
        <begin position="289"/>
        <end position="308"/>
    </location>
</feature>
<gene>
    <name evidence="2" type="ORF">ACFPP6_30295</name>
</gene>
<dbReference type="EMBL" id="JBHSKJ010000022">
    <property type="protein sequence ID" value="MFC5148963.1"/>
    <property type="molecule type" value="Genomic_DNA"/>
</dbReference>
<proteinExistence type="predicted"/>
<evidence type="ECO:0000313" key="2">
    <source>
        <dbReference type="EMBL" id="MFC5148963.1"/>
    </source>
</evidence>
<evidence type="ECO:0000313" key="3">
    <source>
        <dbReference type="Proteomes" id="UP001596222"/>
    </source>
</evidence>
<accession>A0ABW0A8N5</accession>
<dbReference type="Proteomes" id="UP001596222">
    <property type="component" value="Unassembled WGS sequence"/>
</dbReference>
<name>A0ABW0A8N5_9ACTN</name>
<feature type="compositionally biased region" description="Basic and acidic residues" evidence="1">
    <location>
        <begin position="319"/>
        <end position="340"/>
    </location>
</feature>
<comment type="caution">
    <text evidence="2">The sequence shown here is derived from an EMBL/GenBank/DDBJ whole genome shotgun (WGS) entry which is preliminary data.</text>
</comment>
<organism evidence="2 3">
    <name type="scientific">Streptomyces aureoversilis</name>
    <dbReference type="NCBI Taxonomy" id="67277"/>
    <lineage>
        <taxon>Bacteria</taxon>
        <taxon>Bacillati</taxon>
        <taxon>Actinomycetota</taxon>
        <taxon>Actinomycetes</taxon>
        <taxon>Kitasatosporales</taxon>
        <taxon>Streptomycetaceae</taxon>
        <taxon>Streptomyces</taxon>
    </lineage>
</organism>
<reference evidence="3" key="1">
    <citation type="journal article" date="2019" name="Int. J. Syst. Evol. Microbiol.">
        <title>The Global Catalogue of Microorganisms (GCM) 10K type strain sequencing project: providing services to taxonomists for standard genome sequencing and annotation.</title>
        <authorList>
            <consortium name="The Broad Institute Genomics Platform"/>
            <consortium name="The Broad Institute Genome Sequencing Center for Infectious Disease"/>
            <person name="Wu L."/>
            <person name="Ma J."/>
        </authorList>
    </citation>
    <scope>NUCLEOTIDE SEQUENCE [LARGE SCALE GENOMIC DNA]</scope>
    <source>
        <strain evidence="3">CGMCC 4.1641</strain>
    </source>
</reference>
<evidence type="ECO:0000256" key="1">
    <source>
        <dbReference type="SAM" id="MobiDB-lite"/>
    </source>
</evidence>
<keyword evidence="3" id="KW-1185">Reference proteome</keyword>
<protein>
    <submittedName>
        <fullName evidence="2">Uncharacterized protein</fullName>
    </submittedName>
</protein>
<dbReference type="RefSeq" id="WP_382049181.1">
    <property type="nucleotide sequence ID" value="NZ_JBHSKJ010000022.1"/>
</dbReference>
<sequence length="396" mass="43446">MLDSNFSTSDPANWRWTAPEPRQLAEMRQQMEEWQRTNIGLMAMKSSLMDGNSSLFPYIDVADPAATGALVLCGQEAQRLSEARLYYADEDTTAASLAAAATPPGEPVSADRLPSPSGLMVFADPIGSYAVNTRTAAPGQGGEPVQLHTPIVAVSWSLWRPRVGRVPVEWIANTAHGREFVHPAEQGIWLTFYTACGAALRGVDPGTMLHSPALGDTARAGELVAALDFPGRPELTWDNETVLFLGRKFPEAGSPLGTTGGWAQTVYTAWQLMSQTGEHAWTETEVVPRDRAGRKRDRRAGITGNGDVNVVRLRASHRPSAEATERDRQDCDGRRPPRTDYRWEVPPYRSPNRCLNTRLHAVGGCTHAERIIRQHVNGPKGKPVRRPRGPVYVWAA</sequence>